<keyword evidence="4 5" id="KW-0413">Isomerase</keyword>
<evidence type="ECO:0000256" key="3">
    <source>
        <dbReference type="ARBA" id="ARBA00023110"/>
    </source>
</evidence>
<comment type="caution">
    <text evidence="9">The sequence shown here is derived from an EMBL/GenBank/DDBJ whole genome shotgun (WGS) entry which is preliminary data.</text>
</comment>
<sequence length="270" mass="29227">MAENSPCDAWHRRPSEPKWASSSRARSTALLPGMPTRRKIASNSASDSTAEPCARSFSRGRSWAGQSAIAMGRGSAVSKAARQRHVQRPARLRGAGADVQYRVTFWSSGSSVQNLVNEAPASGAGKVVGPDSYLTLHYRIALENDTDIVTTFGDKPATLLLGQGQMVPTLEQALLGMREGERMTFRQAPEHAFGPRNPDLLQRVSLATLRENSSFEEDYQPGDLVEFNAPSGGKYAGVLKEIGETAALFDFNHPLAGQTILFEVQLIGIL</sequence>
<comment type="similarity">
    <text evidence="2 6">Belongs to the FKBP-type PPIase family.</text>
</comment>
<dbReference type="SUPFAM" id="SSF54534">
    <property type="entry name" value="FKBP-like"/>
    <property type="match status" value="1"/>
</dbReference>
<evidence type="ECO:0000256" key="6">
    <source>
        <dbReference type="RuleBase" id="RU003915"/>
    </source>
</evidence>
<evidence type="ECO:0000256" key="2">
    <source>
        <dbReference type="ARBA" id="ARBA00006577"/>
    </source>
</evidence>
<evidence type="ECO:0000256" key="4">
    <source>
        <dbReference type="ARBA" id="ARBA00023235"/>
    </source>
</evidence>
<reference evidence="9 10" key="1">
    <citation type="journal article" date="2006" name="Mol. Plant Microbe Interact.">
        <title>Identification of open reading frames unique to a select agent: Ralstonia solanacearum race 3 biovar 2.</title>
        <authorList>
            <person name="Gabriel D.W."/>
            <person name="Allen C."/>
            <person name="Schell M."/>
            <person name="Denny T.P."/>
            <person name="Greenberg J.T."/>
            <person name="Duan Y.P."/>
            <person name="Flores-Cruz Z."/>
            <person name="Huang Q."/>
            <person name="Clifford J.M."/>
            <person name="Presting G."/>
            <person name="Gonzalez E.T."/>
            <person name="Reddy J."/>
            <person name="Elphinstone J."/>
            <person name="Swanson J."/>
            <person name="Yao J."/>
            <person name="Mulholland V."/>
            <person name="Liu L."/>
            <person name="Farmerie W."/>
            <person name="Patnaikuni M."/>
            <person name="Balogh B."/>
            <person name="Norman D."/>
            <person name="Alvarez A."/>
            <person name="Castillo J.A."/>
            <person name="Jones J."/>
            <person name="Saddler G."/>
            <person name="Walunas T."/>
            <person name="Zhukov A."/>
            <person name="Mikhailova N."/>
        </authorList>
    </citation>
    <scope>NUCLEOTIDE SEQUENCE [LARGE SCALE GENOMIC DNA]</scope>
    <source>
        <strain evidence="9 10">UW551</strain>
    </source>
</reference>
<dbReference type="PROSITE" id="PS50059">
    <property type="entry name" value="FKBP_PPIASE"/>
    <property type="match status" value="1"/>
</dbReference>
<dbReference type="Proteomes" id="UP000005933">
    <property type="component" value="Unassembled WGS sequence"/>
</dbReference>
<organism evidence="9 10">
    <name type="scientific">Ralstonia solanacearum (strain UW551)</name>
    <dbReference type="NCBI Taxonomy" id="342110"/>
    <lineage>
        <taxon>Bacteria</taxon>
        <taxon>Pseudomonadati</taxon>
        <taxon>Pseudomonadota</taxon>
        <taxon>Betaproteobacteria</taxon>
        <taxon>Burkholderiales</taxon>
        <taxon>Burkholderiaceae</taxon>
        <taxon>Ralstonia</taxon>
        <taxon>Ralstonia solanacearum species complex</taxon>
    </lineage>
</organism>
<evidence type="ECO:0000259" key="8">
    <source>
        <dbReference type="PROSITE" id="PS50059"/>
    </source>
</evidence>
<dbReference type="EC" id="5.2.1.8" evidence="6"/>
<dbReference type="Gene3D" id="2.40.10.330">
    <property type="match status" value="1"/>
</dbReference>
<feature type="domain" description="PPIase FKBP-type" evidence="8">
    <location>
        <begin position="131"/>
        <end position="216"/>
    </location>
</feature>
<evidence type="ECO:0000313" key="10">
    <source>
        <dbReference type="Proteomes" id="UP000005933"/>
    </source>
</evidence>
<dbReference type="Gene3D" id="3.10.50.40">
    <property type="match status" value="1"/>
</dbReference>
<dbReference type="GO" id="GO:0003755">
    <property type="term" value="F:peptidyl-prolyl cis-trans isomerase activity"/>
    <property type="evidence" value="ECO:0007669"/>
    <property type="project" value="UniProtKB-UniRule"/>
</dbReference>
<proteinExistence type="inferred from homology"/>
<gene>
    <name evidence="9" type="ORF">RRSL_03571</name>
</gene>
<evidence type="ECO:0000256" key="5">
    <source>
        <dbReference type="PROSITE-ProRule" id="PRU00277"/>
    </source>
</evidence>
<evidence type="ECO:0000313" key="9">
    <source>
        <dbReference type="EMBL" id="EAP73743.1"/>
    </source>
</evidence>
<name>A0AB33VG78_RALSU</name>
<dbReference type="PANTHER" id="PTHR47861:SF4">
    <property type="entry name" value="FKBP-TYPE 16 KDA PEPTIDYL-PROLYL CIS-TRANS ISOMERASE"/>
    <property type="match status" value="1"/>
</dbReference>
<feature type="region of interest" description="Disordered" evidence="7">
    <location>
        <begin position="1"/>
        <end position="57"/>
    </location>
</feature>
<dbReference type="AlphaFoldDB" id="A0AB33VG78"/>
<dbReference type="InterPro" id="IPR048261">
    <property type="entry name" value="SlpA/SlyD-like_ins_sf"/>
</dbReference>
<evidence type="ECO:0000256" key="7">
    <source>
        <dbReference type="SAM" id="MobiDB-lite"/>
    </source>
</evidence>
<dbReference type="PANTHER" id="PTHR47861">
    <property type="entry name" value="FKBP-TYPE PEPTIDYL-PROLYL CIS-TRANS ISOMERASE SLYD"/>
    <property type="match status" value="1"/>
</dbReference>
<evidence type="ECO:0000256" key="1">
    <source>
        <dbReference type="ARBA" id="ARBA00000971"/>
    </source>
</evidence>
<accession>A0AB33VG78</accession>
<protein>
    <recommendedName>
        <fullName evidence="6">Peptidyl-prolyl cis-trans isomerase</fullName>
        <ecNumber evidence="6">5.2.1.8</ecNumber>
    </recommendedName>
</protein>
<comment type="catalytic activity">
    <reaction evidence="1 5 6">
        <text>[protein]-peptidylproline (omega=180) = [protein]-peptidylproline (omega=0)</text>
        <dbReference type="Rhea" id="RHEA:16237"/>
        <dbReference type="Rhea" id="RHEA-COMP:10747"/>
        <dbReference type="Rhea" id="RHEA-COMP:10748"/>
        <dbReference type="ChEBI" id="CHEBI:83833"/>
        <dbReference type="ChEBI" id="CHEBI:83834"/>
        <dbReference type="EC" id="5.2.1.8"/>
    </reaction>
</comment>
<dbReference type="InterPro" id="IPR046357">
    <property type="entry name" value="PPIase_dom_sf"/>
</dbReference>
<keyword evidence="3 5" id="KW-0697">Rotamase</keyword>
<dbReference type="EMBL" id="AAKL01000010">
    <property type="protein sequence ID" value="EAP73743.1"/>
    <property type="molecule type" value="Genomic_DNA"/>
</dbReference>
<dbReference type="InterPro" id="IPR001179">
    <property type="entry name" value="PPIase_FKBP_dom"/>
</dbReference>
<dbReference type="Pfam" id="PF00254">
    <property type="entry name" value="FKBP_C"/>
    <property type="match status" value="1"/>
</dbReference>